<evidence type="ECO:0000313" key="5">
    <source>
        <dbReference type="Proteomes" id="UP000184127"/>
    </source>
</evidence>
<keyword evidence="5" id="KW-1185">Reference proteome</keyword>
<dbReference type="GO" id="GO:0071555">
    <property type="term" value="P:cell wall organization"/>
    <property type="evidence" value="ECO:0007669"/>
    <property type="project" value="UniProtKB-KW"/>
</dbReference>
<keyword evidence="2" id="KW-0133">Cell shape</keyword>
<accession>A0A1M4YF85</accession>
<feature type="binding site" evidence="2">
    <location>
        <position position="128"/>
    </location>
    <ligand>
        <name>substrate</name>
    </ligand>
</feature>
<sequence length="243" mass="27059">MKLVIGHMYPDLLNLYGDLGNILALKRRCEWRNIETEVKSITVDSNTNFADIDILFLGGGSDREQKIVSDDLTIKKGKNLKTAIEDGLTVLGICGGYQLLGNYYQTSKGDKLEGVGILDMWTIASTKRMIGNVVIEANINRKSFKMVGFENHSGKTYLGKSNPLGKVIIGSGNNGEDKTEGCIYKNVYGTYLHGPVLPKNPEFADILIENALKRKYGKVELIPLDDFLEQHAKQSLIERFVKK</sequence>
<dbReference type="Gene3D" id="3.40.50.880">
    <property type="match status" value="1"/>
</dbReference>
<comment type="pathway">
    <text evidence="2">Cell wall biogenesis; peptidoglycan biosynthesis.</text>
</comment>
<feature type="domain" description="CobB/CobQ-like glutamine amidotransferase" evidence="3">
    <location>
        <begin position="5"/>
        <end position="200"/>
    </location>
</feature>
<reference evidence="5" key="1">
    <citation type="submission" date="2016-11" db="EMBL/GenBank/DDBJ databases">
        <authorList>
            <person name="Varghese N."/>
            <person name="Submissions S."/>
        </authorList>
    </citation>
    <scope>NUCLEOTIDE SEQUENCE [LARGE SCALE GENOMIC DNA]</scope>
    <source>
        <strain evidence="5">DSM 18761</strain>
    </source>
</reference>
<dbReference type="HAMAP" id="MF_02213">
    <property type="entry name" value="Lipid_II_synth_GatD"/>
    <property type="match status" value="1"/>
</dbReference>
<gene>
    <name evidence="2" type="primary">gatD</name>
    <name evidence="4" type="ORF">SAMN02745195_01709</name>
</gene>
<comment type="subunit">
    <text evidence="2">Forms a heterodimer with MurT.</text>
</comment>
<evidence type="ECO:0000256" key="1">
    <source>
        <dbReference type="ARBA" id="ARBA00022962"/>
    </source>
</evidence>
<dbReference type="PANTHER" id="PTHR21343">
    <property type="entry name" value="DETHIOBIOTIN SYNTHETASE"/>
    <property type="match status" value="1"/>
</dbReference>
<dbReference type="InterPro" id="IPR029062">
    <property type="entry name" value="Class_I_gatase-like"/>
</dbReference>
<organism evidence="4 5">
    <name type="scientific">Thermoanaerobacter uzonensis DSM 18761</name>
    <dbReference type="NCBI Taxonomy" id="1123369"/>
    <lineage>
        <taxon>Bacteria</taxon>
        <taxon>Bacillati</taxon>
        <taxon>Bacillota</taxon>
        <taxon>Clostridia</taxon>
        <taxon>Thermoanaerobacterales</taxon>
        <taxon>Thermoanaerobacteraceae</taxon>
        <taxon>Thermoanaerobacter</taxon>
    </lineage>
</organism>
<dbReference type="GO" id="GO:0004359">
    <property type="term" value="F:glutaminase activity"/>
    <property type="evidence" value="ECO:0007669"/>
    <property type="project" value="UniProtKB-UniRule"/>
</dbReference>
<dbReference type="SUPFAM" id="SSF52317">
    <property type="entry name" value="Class I glutamine amidotransferase-like"/>
    <property type="match status" value="1"/>
</dbReference>
<evidence type="ECO:0000259" key="3">
    <source>
        <dbReference type="Pfam" id="PF07685"/>
    </source>
</evidence>
<dbReference type="PANTHER" id="PTHR21343:SF9">
    <property type="entry name" value="LIPID II ISOGLUTAMINYL SYNTHASE (GLUTAMINE-HYDROLYZING) SUBUNIT GATD"/>
    <property type="match status" value="1"/>
</dbReference>
<dbReference type="GO" id="GO:0009236">
    <property type="term" value="P:cobalamin biosynthetic process"/>
    <property type="evidence" value="ECO:0007669"/>
    <property type="project" value="InterPro"/>
</dbReference>
<keyword evidence="1 2" id="KW-0315">Glutamine amidotransferase</keyword>
<dbReference type="InterPro" id="IPR033949">
    <property type="entry name" value="CobQ_GATase1"/>
</dbReference>
<dbReference type="RefSeq" id="WP_072969018.1">
    <property type="nucleotide sequence ID" value="NZ_FQUR01000013.1"/>
</dbReference>
<evidence type="ECO:0000256" key="2">
    <source>
        <dbReference type="HAMAP-Rule" id="MF_02213"/>
    </source>
</evidence>
<keyword evidence="2" id="KW-0573">Peptidoglycan synthesis</keyword>
<dbReference type="Pfam" id="PF07685">
    <property type="entry name" value="GATase_3"/>
    <property type="match status" value="1"/>
</dbReference>
<dbReference type="AlphaFoldDB" id="A0A1M4YF85"/>
<name>A0A1M4YF85_9THEO</name>
<dbReference type="Proteomes" id="UP000184127">
    <property type="component" value="Unassembled WGS sequence"/>
</dbReference>
<feature type="active site" description="Nucleophile" evidence="2">
    <location>
        <position position="94"/>
    </location>
</feature>
<dbReference type="GO" id="GO:0140282">
    <property type="term" value="F:carbon-nitrogen ligase activity on lipid II"/>
    <property type="evidence" value="ECO:0007669"/>
    <property type="project" value="UniProtKB-UniRule"/>
</dbReference>
<comment type="similarity">
    <text evidence="2">Belongs to the CobB/CobQ family. GatD subfamily.</text>
</comment>
<dbReference type="UniPathway" id="UPA00219"/>
<proteinExistence type="inferred from homology"/>
<dbReference type="EC" id="6.3.5.13" evidence="2"/>
<comment type="catalytic activity">
    <reaction evidence="2">
        <text>L-glutamine + H2O = L-glutamate + NH4(+)</text>
        <dbReference type="Rhea" id="RHEA:15889"/>
        <dbReference type="ChEBI" id="CHEBI:15377"/>
        <dbReference type="ChEBI" id="CHEBI:28938"/>
        <dbReference type="ChEBI" id="CHEBI:29985"/>
        <dbReference type="ChEBI" id="CHEBI:58359"/>
        <dbReference type="EC" id="3.5.1.2"/>
    </reaction>
</comment>
<keyword evidence="2" id="KW-0436">Ligase</keyword>
<dbReference type="PROSITE" id="PS51274">
    <property type="entry name" value="GATASE_COBBQ"/>
    <property type="match status" value="1"/>
</dbReference>
<dbReference type="EC" id="3.5.1.2" evidence="2"/>
<dbReference type="InterPro" id="IPR043702">
    <property type="entry name" value="Lipid_II_synth_GatD"/>
</dbReference>
<keyword evidence="2" id="KW-0378">Hydrolase</keyword>
<evidence type="ECO:0000313" key="4">
    <source>
        <dbReference type="EMBL" id="SHF04318.1"/>
    </source>
</evidence>
<dbReference type="InterPro" id="IPR011698">
    <property type="entry name" value="GATase_3"/>
</dbReference>
<keyword evidence="2" id="KW-0961">Cell wall biogenesis/degradation</keyword>
<comment type="function">
    <text evidence="2">The lipid II isoglutaminyl synthase complex catalyzes the formation of alpha-D-isoglutamine in the cell wall lipid II stem peptide. The GatD subunit catalyzes the hydrolysis of glutamine to glutamate and ammonia. The resulting ammonia molecule is channeled to the active site of MurT.</text>
</comment>
<comment type="catalytic activity">
    <reaction evidence="2">
        <text>beta-D-GlcNAc-(1-&gt;4)-Mur2Ac(oyl-L-Ala-gamma-D-Glu-L-Lys-D-Ala-D-Ala)-di-trans,octa-cis-undecaprenyl diphosphate + L-glutamine + ATP + H2O = beta-D-GlcNAc-(1-&gt;4)-Mur2Ac(oyl-L-Ala-D-isoglutaminyl-L-Lys-D-Ala-D-Ala)-di-trans,octa-cis-undecaprenyl diphosphate + L-glutamate + ADP + phosphate + H(+)</text>
        <dbReference type="Rhea" id="RHEA:57928"/>
        <dbReference type="ChEBI" id="CHEBI:15377"/>
        <dbReference type="ChEBI" id="CHEBI:15378"/>
        <dbReference type="ChEBI" id="CHEBI:29985"/>
        <dbReference type="ChEBI" id="CHEBI:30616"/>
        <dbReference type="ChEBI" id="CHEBI:43474"/>
        <dbReference type="ChEBI" id="CHEBI:58359"/>
        <dbReference type="ChEBI" id="CHEBI:60033"/>
        <dbReference type="ChEBI" id="CHEBI:62233"/>
        <dbReference type="ChEBI" id="CHEBI:456216"/>
        <dbReference type="EC" id="6.3.5.13"/>
    </reaction>
</comment>
<dbReference type="EMBL" id="FQUR01000013">
    <property type="protein sequence ID" value="SHF04318.1"/>
    <property type="molecule type" value="Genomic_DNA"/>
</dbReference>
<protein>
    <recommendedName>
        <fullName evidence="2">Lipid II isoglutaminyl synthase (glutamine-hydrolyzing) subunit GatD</fullName>
        <ecNumber evidence="2">6.3.5.13</ecNumber>
    </recommendedName>
    <alternativeName>
        <fullName evidence="2">Lipid II isoglutaminyl synthase glutaminase subunit</fullName>
        <ecNumber evidence="2">3.5.1.2</ecNumber>
    </alternativeName>
</protein>
<feature type="active site" evidence="2">
    <location>
        <position position="193"/>
    </location>
</feature>
<dbReference type="GO" id="GO:0008360">
    <property type="term" value="P:regulation of cell shape"/>
    <property type="evidence" value="ECO:0007669"/>
    <property type="project" value="UniProtKB-KW"/>
</dbReference>
<dbReference type="GO" id="GO:0009252">
    <property type="term" value="P:peptidoglycan biosynthetic process"/>
    <property type="evidence" value="ECO:0007669"/>
    <property type="project" value="UniProtKB-UniRule"/>
</dbReference>
<dbReference type="CDD" id="cd01750">
    <property type="entry name" value="GATase1_CobQ"/>
    <property type="match status" value="1"/>
</dbReference>